<gene>
    <name evidence="3" type="ORF">M409DRAFT_67054</name>
</gene>
<comment type="similarity">
    <text evidence="1">Belongs to the enoyl-CoA hydratase/isomerase family.</text>
</comment>
<dbReference type="GeneID" id="54570503"/>
<dbReference type="SUPFAM" id="SSF52096">
    <property type="entry name" value="ClpP/crotonase"/>
    <property type="match status" value="1"/>
</dbReference>
<dbReference type="CDD" id="cd06558">
    <property type="entry name" value="crotonase-like"/>
    <property type="match status" value="1"/>
</dbReference>
<dbReference type="RefSeq" id="XP_033666568.1">
    <property type="nucleotide sequence ID" value="XM_033817231.1"/>
</dbReference>
<dbReference type="OrthoDB" id="2018133at2759"/>
<name>A0A6A6CJ10_ZASCE</name>
<evidence type="ECO:0000256" key="2">
    <source>
        <dbReference type="ARBA" id="ARBA00023026"/>
    </source>
</evidence>
<protein>
    <recommendedName>
        <fullName evidence="5">Enoyl-CoA hydratase</fullName>
    </recommendedName>
</protein>
<dbReference type="Gene3D" id="3.90.226.10">
    <property type="entry name" value="2-enoyl-CoA Hydratase, Chain A, domain 1"/>
    <property type="match status" value="1"/>
</dbReference>
<evidence type="ECO:0000256" key="1">
    <source>
        <dbReference type="ARBA" id="ARBA00005254"/>
    </source>
</evidence>
<keyword evidence="2" id="KW-0843">Virulence</keyword>
<dbReference type="PANTHER" id="PTHR43684">
    <property type="match status" value="1"/>
</dbReference>
<dbReference type="EMBL" id="ML993599">
    <property type="protein sequence ID" value="KAF2165679.1"/>
    <property type="molecule type" value="Genomic_DNA"/>
</dbReference>
<proteinExistence type="inferred from homology"/>
<evidence type="ECO:0000313" key="3">
    <source>
        <dbReference type="EMBL" id="KAF2165679.1"/>
    </source>
</evidence>
<dbReference type="InterPro" id="IPR014748">
    <property type="entry name" value="Enoyl-CoA_hydra_C"/>
</dbReference>
<evidence type="ECO:0008006" key="5">
    <source>
        <dbReference type="Google" id="ProtNLM"/>
    </source>
</evidence>
<dbReference type="AlphaFoldDB" id="A0A6A6CJ10"/>
<dbReference type="Gene3D" id="1.10.12.10">
    <property type="entry name" value="Lyase 2-enoyl-coa Hydratase, Chain A, domain 2"/>
    <property type="match status" value="1"/>
</dbReference>
<dbReference type="InterPro" id="IPR051053">
    <property type="entry name" value="ECH/Chromodomain_protein"/>
</dbReference>
<dbReference type="Pfam" id="PF00378">
    <property type="entry name" value="ECH_1"/>
    <property type="match status" value="1"/>
</dbReference>
<dbReference type="InterPro" id="IPR001753">
    <property type="entry name" value="Enoyl-CoA_hydra/iso"/>
</dbReference>
<reference evidence="3" key="1">
    <citation type="journal article" date="2020" name="Stud. Mycol.">
        <title>101 Dothideomycetes genomes: a test case for predicting lifestyles and emergence of pathogens.</title>
        <authorList>
            <person name="Haridas S."/>
            <person name="Albert R."/>
            <person name="Binder M."/>
            <person name="Bloem J."/>
            <person name="Labutti K."/>
            <person name="Salamov A."/>
            <person name="Andreopoulos B."/>
            <person name="Baker S."/>
            <person name="Barry K."/>
            <person name="Bills G."/>
            <person name="Bluhm B."/>
            <person name="Cannon C."/>
            <person name="Castanera R."/>
            <person name="Culley D."/>
            <person name="Daum C."/>
            <person name="Ezra D."/>
            <person name="Gonzalez J."/>
            <person name="Henrissat B."/>
            <person name="Kuo A."/>
            <person name="Liang C."/>
            <person name="Lipzen A."/>
            <person name="Lutzoni F."/>
            <person name="Magnuson J."/>
            <person name="Mondo S."/>
            <person name="Nolan M."/>
            <person name="Ohm R."/>
            <person name="Pangilinan J."/>
            <person name="Park H.-J."/>
            <person name="Ramirez L."/>
            <person name="Alfaro M."/>
            <person name="Sun H."/>
            <person name="Tritt A."/>
            <person name="Yoshinaga Y."/>
            <person name="Zwiers L.-H."/>
            <person name="Turgeon B."/>
            <person name="Goodwin S."/>
            <person name="Spatafora J."/>
            <person name="Crous P."/>
            <person name="Grigoriev I."/>
        </authorList>
    </citation>
    <scope>NUCLEOTIDE SEQUENCE</scope>
    <source>
        <strain evidence="3">ATCC 36951</strain>
    </source>
</reference>
<accession>A0A6A6CJ10</accession>
<sequence>MVGERRLISSINNDTNTLIQHHVPESYSTLSLENLKVTTYPENASSVTPVIVVTLDRPRQRNAFTLRAMEDLESLFPKFDVDERVKCVVLTGAGDTFCAGIDLQRGFDAMGRTEKLLDNRDPGGRINLAISRCRKPTIVAMNGSAAGIGMTMTLAADIRIAHASSKYVFPFSQLGITMESNWSFFLPRLIGYSNAIYLLTTSEPQRGDSKFFSSLFHEVYDERERVLSRALEIAILMAEKTSGLASPPTPEETHILESAIGFSISGSSDVKEGVDSFFEKRIPKFEATLEKDGPPIYPWYREVDFGLTRPKKASSKL</sequence>
<organism evidence="3 4">
    <name type="scientific">Zasmidium cellare ATCC 36951</name>
    <dbReference type="NCBI Taxonomy" id="1080233"/>
    <lineage>
        <taxon>Eukaryota</taxon>
        <taxon>Fungi</taxon>
        <taxon>Dikarya</taxon>
        <taxon>Ascomycota</taxon>
        <taxon>Pezizomycotina</taxon>
        <taxon>Dothideomycetes</taxon>
        <taxon>Dothideomycetidae</taxon>
        <taxon>Mycosphaerellales</taxon>
        <taxon>Mycosphaerellaceae</taxon>
        <taxon>Zasmidium</taxon>
    </lineage>
</organism>
<evidence type="ECO:0000313" key="4">
    <source>
        <dbReference type="Proteomes" id="UP000799537"/>
    </source>
</evidence>
<dbReference type="PANTHER" id="PTHR43684:SF4">
    <property type="entry name" value="ENOYL-COA HYDRATASE_ISOMERASE FAMILY PROTEIN (AFU_ORTHOLOGUE AFUA_1G01890)"/>
    <property type="match status" value="1"/>
</dbReference>
<dbReference type="InterPro" id="IPR029045">
    <property type="entry name" value="ClpP/crotonase-like_dom_sf"/>
</dbReference>
<dbReference type="Proteomes" id="UP000799537">
    <property type="component" value="Unassembled WGS sequence"/>
</dbReference>
<keyword evidence="4" id="KW-1185">Reference proteome</keyword>